<dbReference type="PANTHER" id="PTHR30005:SF0">
    <property type="entry name" value="RETROGRADE REGULATION PROTEIN 2"/>
    <property type="match status" value="1"/>
</dbReference>
<feature type="domain" description="Ppx/GppA phosphatase N-terminal" evidence="1">
    <location>
        <begin position="23"/>
        <end position="309"/>
    </location>
</feature>
<dbReference type="InterPro" id="IPR050273">
    <property type="entry name" value="GppA/Ppx_hydrolase"/>
</dbReference>
<name>A0A7V6A1W6_9BACT</name>
<dbReference type="InterPro" id="IPR003695">
    <property type="entry name" value="Ppx_GppA_N"/>
</dbReference>
<evidence type="ECO:0000259" key="1">
    <source>
        <dbReference type="Pfam" id="PF02541"/>
    </source>
</evidence>
<proteinExistence type="predicted"/>
<dbReference type="GO" id="GO:0016462">
    <property type="term" value="F:pyrophosphatase activity"/>
    <property type="evidence" value="ECO:0007669"/>
    <property type="project" value="TreeGrafter"/>
</dbReference>
<evidence type="ECO:0000313" key="2">
    <source>
        <dbReference type="EMBL" id="HHS28650.1"/>
    </source>
</evidence>
<reference evidence="2" key="1">
    <citation type="journal article" date="2020" name="mSystems">
        <title>Genome- and Community-Level Interaction Insights into Carbon Utilization and Element Cycling Functions of Hydrothermarchaeota in Hydrothermal Sediment.</title>
        <authorList>
            <person name="Zhou Z."/>
            <person name="Liu Y."/>
            <person name="Xu W."/>
            <person name="Pan J."/>
            <person name="Luo Z.H."/>
            <person name="Li M."/>
        </authorList>
    </citation>
    <scope>NUCLEOTIDE SEQUENCE [LARGE SCALE GENOMIC DNA]</scope>
    <source>
        <strain evidence="2">SpSt-767</strain>
    </source>
</reference>
<dbReference type="Pfam" id="PF02541">
    <property type="entry name" value="Ppx-GppA"/>
    <property type="match status" value="1"/>
</dbReference>
<dbReference type="PANTHER" id="PTHR30005">
    <property type="entry name" value="EXOPOLYPHOSPHATASE"/>
    <property type="match status" value="1"/>
</dbReference>
<dbReference type="CDD" id="cd24054">
    <property type="entry name" value="ASKHA_NBD_AaPPX-GppA_MtPPX2-like"/>
    <property type="match status" value="1"/>
</dbReference>
<organism evidence="2">
    <name type="scientific">Desulfobacca acetoxidans</name>
    <dbReference type="NCBI Taxonomy" id="60893"/>
    <lineage>
        <taxon>Bacteria</taxon>
        <taxon>Pseudomonadati</taxon>
        <taxon>Thermodesulfobacteriota</taxon>
        <taxon>Desulfobaccia</taxon>
        <taxon>Desulfobaccales</taxon>
        <taxon>Desulfobaccaceae</taxon>
        <taxon>Desulfobacca</taxon>
    </lineage>
</organism>
<gene>
    <name evidence="2" type="ORF">ENV52_02985</name>
</gene>
<dbReference type="InterPro" id="IPR043129">
    <property type="entry name" value="ATPase_NBD"/>
</dbReference>
<accession>A0A7V6A1W6</accession>
<dbReference type="Gene3D" id="3.30.420.40">
    <property type="match status" value="1"/>
</dbReference>
<comment type="caution">
    <text evidence="2">The sequence shown here is derived from an EMBL/GenBank/DDBJ whole genome shotgun (WGS) entry which is preliminary data.</text>
</comment>
<protein>
    <recommendedName>
        <fullName evidence="1">Ppx/GppA phosphatase N-terminal domain-containing protein</fullName>
    </recommendedName>
</protein>
<dbReference type="SUPFAM" id="SSF53067">
    <property type="entry name" value="Actin-like ATPase domain"/>
    <property type="match status" value="2"/>
</dbReference>
<dbReference type="AlphaFoldDB" id="A0A7V6A1W6"/>
<dbReference type="Gene3D" id="3.30.420.150">
    <property type="entry name" value="Exopolyphosphatase. Domain 2"/>
    <property type="match status" value="1"/>
</dbReference>
<sequence length="315" mass="33577">MIRIAAVDIGSLTVRLAVAEASGPGRFQILWHHREVTGLGREVAETGLLSRADQERTLAALADFAGEMAVRGVAQGQGVATQAVRQAGNGREFLRAAEKVLNLPVRLLAAEEEALLSLSGVLSALDPKYRDAGPLLVFDVGGGSSEFILVKQGQEPFFAGLPLGVLSLSRTRPLGDPPRPDRVTDLRAELFRELHNFHREHFGGVVQETPTLVGTAGAVTTLAAMAQKMTVYDPRRVNNFILTKAQVADLAAQLAALPEKKRALLPGIEPAKAEVMVAGVLIVQTIMEVLGLDHLVTIDAGLVEGVLAEVSSRQK</sequence>
<dbReference type="EMBL" id="DTGR01000046">
    <property type="protein sequence ID" value="HHS28650.1"/>
    <property type="molecule type" value="Genomic_DNA"/>
</dbReference>